<dbReference type="EMBL" id="JAGIXG020000012">
    <property type="protein sequence ID" value="KAI6782528.1"/>
    <property type="molecule type" value="Genomic_DNA"/>
</dbReference>
<comment type="caution">
    <text evidence="3">The sequence shown here is derived from an EMBL/GenBank/DDBJ whole genome shotgun (WGS) entry which is preliminary data.</text>
</comment>
<dbReference type="GeneID" id="75830038"/>
<name>A0A9P9Y3N3_9HYPO</name>
<dbReference type="AlphaFoldDB" id="A0A9P9Y3N3"/>
<organism evidence="3 4">
    <name type="scientific">Emericellopsis cladophorae</name>
    <dbReference type="NCBI Taxonomy" id="2686198"/>
    <lineage>
        <taxon>Eukaryota</taxon>
        <taxon>Fungi</taxon>
        <taxon>Dikarya</taxon>
        <taxon>Ascomycota</taxon>
        <taxon>Pezizomycotina</taxon>
        <taxon>Sordariomycetes</taxon>
        <taxon>Hypocreomycetidae</taxon>
        <taxon>Hypocreales</taxon>
        <taxon>Bionectriaceae</taxon>
        <taxon>Emericellopsis</taxon>
    </lineage>
</organism>
<keyword evidence="4" id="KW-1185">Reference proteome</keyword>
<feature type="coiled-coil region" evidence="1">
    <location>
        <begin position="61"/>
        <end position="95"/>
    </location>
</feature>
<sequence>MSSDIKSDAMDGAMEVLEGDGDQAQLAQLADSAAMLEGKLADEIRLRRYTEQVLDSRQLELEAQQSEKRQMASEIEGLKRELAALQTQVHEARGQTKARDKQLADAKDQIFKLQPTRKDITEADAVEGYRLLCGNVQRWVDNRTRVILEDLDQGRLKGRPAPPQSARFVSFMKEAAKRGVDLDQSDGYHVIAIIMNYLCLVFFTKSFYSPLDDYEGDATLAFINDLESSMSKLPRDAAHCRHWRTETLIALTSQQGFKNRRVRYINLVSEDLAALLSVVAPKATASDLQGSLRRSVVEPAADLAHQLHLASNLFSLKWPARGAWSRLEVYECLNLATGGTVMDLSGTGPDSPARRKVSYMFDVAPGLFVERIDGGKKMTLKAICRPTVLVYSGQTDPPQPPQKATVMRWLWDSSGGPPARDASAKTANPRSQHYIHRQHTA</sequence>
<accession>A0A9P9Y3N3</accession>
<keyword evidence="1" id="KW-0175">Coiled coil</keyword>
<gene>
    <name evidence="3" type="ORF">J7T54_003539</name>
</gene>
<reference evidence="3" key="2">
    <citation type="submission" date="2022-07" db="EMBL/GenBank/DDBJ databases">
        <authorList>
            <person name="Goncalves M.F.M."/>
            <person name="Hilario S."/>
            <person name="Van De Peer Y."/>
            <person name="Esteves A.C."/>
            <person name="Alves A."/>
        </authorList>
    </citation>
    <scope>NUCLEOTIDE SEQUENCE</scope>
    <source>
        <strain evidence="3">MUM 19.33</strain>
    </source>
</reference>
<evidence type="ECO:0000256" key="2">
    <source>
        <dbReference type="SAM" id="MobiDB-lite"/>
    </source>
</evidence>
<evidence type="ECO:0000313" key="4">
    <source>
        <dbReference type="Proteomes" id="UP001055219"/>
    </source>
</evidence>
<dbReference type="RefSeq" id="XP_051363384.1">
    <property type="nucleotide sequence ID" value="XM_051505033.1"/>
</dbReference>
<protein>
    <submittedName>
        <fullName evidence="3">Uncharacterized protein</fullName>
    </submittedName>
</protein>
<feature type="region of interest" description="Disordered" evidence="2">
    <location>
        <begin position="411"/>
        <end position="441"/>
    </location>
</feature>
<evidence type="ECO:0000256" key="1">
    <source>
        <dbReference type="SAM" id="Coils"/>
    </source>
</evidence>
<reference evidence="3" key="1">
    <citation type="journal article" date="2021" name="J Fungi (Basel)">
        <title>Genomic and Metabolomic Analyses of the Marine Fungus Emericellopsis cladophorae: Insights into Saltwater Adaptability Mechanisms and Its Biosynthetic Potential.</title>
        <authorList>
            <person name="Goncalves M.F.M."/>
            <person name="Hilario S."/>
            <person name="Van de Peer Y."/>
            <person name="Esteves A.C."/>
            <person name="Alves A."/>
        </authorList>
    </citation>
    <scope>NUCLEOTIDE SEQUENCE</scope>
    <source>
        <strain evidence="3">MUM 19.33</strain>
    </source>
</reference>
<dbReference type="Proteomes" id="UP001055219">
    <property type="component" value="Unassembled WGS sequence"/>
</dbReference>
<dbReference type="OrthoDB" id="4755094at2759"/>
<evidence type="ECO:0000313" key="3">
    <source>
        <dbReference type="EMBL" id="KAI6782528.1"/>
    </source>
</evidence>
<proteinExistence type="predicted"/>